<reference evidence="5 7" key="1">
    <citation type="journal article" date="2010" name="BMC Genomics">
        <title>Combination of measures distinguishes pre-miRNAs from other stem-loops in the genome of the newly sequenced Anopheles darlingi.</title>
        <authorList>
            <person name="Mendes N.D."/>
            <person name="Freitas A.T."/>
            <person name="Vasconcelos A.T."/>
            <person name="Sagot M.F."/>
        </authorList>
    </citation>
    <scope>NUCLEOTIDE SEQUENCE</scope>
</reference>
<dbReference type="SUPFAM" id="SSF48403">
    <property type="entry name" value="Ankyrin repeat"/>
    <property type="match status" value="3"/>
</dbReference>
<name>W5JQC1_ANODA</name>
<dbReference type="SMART" id="SM00248">
    <property type="entry name" value="ANK"/>
    <property type="match status" value="14"/>
</dbReference>
<dbReference type="InterPro" id="IPR002110">
    <property type="entry name" value="Ankyrin_rpt"/>
</dbReference>
<protein>
    <recommendedName>
        <fullName evidence="8">Ankyrin repeat protein</fullName>
    </recommendedName>
</protein>
<evidence type="ECO:0000256" key="2">
    <source>
        <dbReference type="ARBA" id="ARBA00023043"/>
    </source>
</evidence>
<evidence type="ECO:0000256" key="3">
    <source>
        <dbReference type="PROSITE-ProRule" id="PRU00023"/>
    </source>
</evidence>
<feature type="region of interest" description="Disordered" evidence="4">
    <location>
        <begin position="1077"/>
        <end position="1096"/>
    </location>
</feature>
<keyword evidence="2 3" id="KW-0040">ANK repeat</keyword>
<dbReference type="HOGENOM" id="CLU_243415_0_0_1"/>
<dbReference type="Pfam" id="PF00023">
    <property type="entry name" value="Ank"/>
    <property type="match status" value="1"/>
</dbReference>
<evidence type="ECO:0008006" key="8">
    <source>
        <dbReference type="Google" id="ProtNLM"/>
    </source>
</evidence>
<reference evidence="6" key="4">
    <citation type="submission" date="2015-06" db="UniProtKB">
        <authorList>
            <consortium name="EnsemblMetazoa"/>
        </authorList>
    </citation>
    <scope>IDENTIFICATION</scope>
</reference>
<dbReference type="GO" id="GO:0005737">
    <property type="term" value="C:cytoplasm"/>
    <property type="evidence" value="ECO:0007669"/>
    <property type="project" value="TreeGrafter"/>
</dbReference>
<dbReference type="VEuPathDB" id="VectorBase:ADAR2_006426"/>
<proteinExistence type="predicted"/>
<dbReference type="EnsemblMetazoa" id="ADAC002742-RA">
    <property type="protein sequence ID" value="ADAC002742-PA"/>
    <property type="gene ID" value="ADAC002742"/>
</dbReference>
<dbReference type="EMBL" id="ADMH02000634">
    <property type="protein sequence ID" value="ETN65488.1"/>
    <property type="molecule type" value="Genomic_DNA"/>
</dbReference>
<feature type="compositionally biased region" description="Low complexity" evidence="4">
    <location>
        <begin position="181"/>
        <end position="190"/>
    </location>
</feature>
<evidence type="ECO:0000256" key="4">
    <source>
        <dbReference type="SAM" id="MobiDB-lite"/>
    </source>
</evidence>
<dbReference type="Gene3D" id="1.25.40.20">
    <property type="entry name" value="Ankyrin repeat-containing domain"/>
    <property type="match status" value="4"/>
</dbReference>
<dbReference type="OMA" id="KRAFDIH"/>
<dbReference type="PROSITE" id="PS50297">
    <property type="entry name" value="ANK_REP_REGION"/>
    <property type="match status" value="4"/>
</dbReference>
<feature type="region of interest" description="Disordered" evidence="4">
    <location>
        <begin position="176"/>
        <end position="197"/>
    </location>
</feature>
<dbReference type="PANTHER" id="PTHR24198">
    <property type="entry name" value="ANKYRIN REPEAT AND PROTEIN KINASE DOMAIN-CONTAINING PROTEIN"/>
    <property type="match status" value="1"/>
</dbReference>
<dbReference type="InterPro" id="IPR036770">
    <property type="entry name" value="Ankyrin_rpt-contain_sf"/>
</dbReference>
<evidence type="ECO:0000256" key="1">
    <source>
        <dbReference type="ARBA" id="ARBA00022737"/>
    </source>
</evidence>
<feature type="repeat" description="ANK" evidence="3">
    <location>
        <begin position="1650"/>
        <end position="1682"/>
    </location>
</feature>
<accession>W5JQC1</accession>
<dbReference type="PROSITE" id="PS50088">
    <property type="entry name" value="ANK_REPEAT"/>
    <property type="match status" value="5"/>
</dbReference>
<feature type="repeat" description="ANK" evidence="3">
    <location>
        <begin position="1520"/>
        <end position="1552"/>
    </location>
</feature>
<dbReference type="eggNOG" id="KOG4177">
    <property type="taxonomic scope" value="Eukaryota"/>
</dbReference>
<feature type="compositionally biased region" description="Low complexity" evidence="4">
    <location>
        <begin position="1087"/>
        <end position="1096"/>
    </location>
</feature>
<keyword evidence="1" id="KW-0677">Repeat</keyword>
<evidence type="ECO:0000313" key="7">
    <source>
        <dbReference type="Proteomes" id="UP000000673"/>
    </source>
</evidence>
<evidence type="ECO:0000313" key="6">
    <source>
        <dbReference type="EnsemblMetazoa" id="ADAC002742-PA"/>
    </source>
</evidence>
<organism evidence="5">
    <name type="scientific">Anopheles darlingi</name>
    <name type="common">Mosquito</name>
    <dbReference type="NCBI Taxonomy" id="43151"/>
    <lineage>
        <taxon>Eukaryota</taxon>
        <taxon>Metazoa</taxon>
        <taxon>Ecdysozoa</taxon>
        <taxon>Arthropoda</taxon>
        <taxon>Hexapoda</taxon>
        <taxon>Insecta</taxon>
        <taxon>Pterygota</taxon>
        <taxon>Neoptera</taxon>
        <taxon>Endopterygota</taxon>
        <taxon>Diptera</taxon>
        <taxon>Nematocera</taxon>
        <taxon>Culicoidea</taxon>
        <taxon>Culicidae</taxon>
        <taxon>Anophelinae</taxon>
        <taxon>Anopheles</taxon>
    </lineage>
</organism>
<evidence type="ECO:0000313" key="5">
    <source>
        <dbReference type="EMBL" id="ETN65488.1"/>
    </source>
</evidence>
<reference evidence="5" key="2">
    <citation type="submission" date="2010-05" db="EMBL/GenBank/DDBJ databases">
        <authorList>
            <person name="Almeida L.G."/>
            <person name="Nicolas M.F."/>
            <person name="Souza R.C."/>
            <person name="Vasconcelos A.T.R."/>
        </authorList>
    </citation>
    <scope>NUCLEOTIDE SEQUENCE</scope>
</reference>
<feature type="repeat" description="ANK" evidence="3">
    <location>
        <begin position="39"/>
        <end position="73"/>
    </location>
</feature>
<feature type="repeat" description="ANK" evidence="3">
    <location>
        <begin position="1616"/>
        <end position="1637"/>
    </location>
</feature>
<dbReference type="Proteomes" id="UP000000673">
    <property type="component" value="Unassembled WGS sequence"/>
</dbReference>
<gene>
    <name evidence="5" type="ORF">AND_002742</name>
</gene>
<reference evidence="5" key="3">
    <citation type="journal article" date="2013" name="Nucleic Acids Res.">
        <title>The genome of Anopheles darlingi, the main neotropical malaria vector.</title>
        <authorList>
            <person name="Marinotti O."/>
            <person name="Cerqueira G.C."/>
            <person name="de Almeida L.G."/>
            <person name="Ferro M.I."/>
            <person name="Loreto E.L."/>
            <person name="Zaha A."/>
            <person name="Teixeira S.M."/>
            <person name="Wespiser A.R."/>
            <person name="Almeida E Silva A."/>
            <person name="Schlindwein A.D."/>
            <person name="Pacheco A.C."/>
            <person name="Silva A.L."/>
            <person name="Graveley B.R."/>
            <person name="Walenz B.P."/>
            <person name="Lima Bde A."/>
            <person name="Ribeiro C.A."/>
            <person name="Nunes-Silva C.G."/>
            <person name="de Carvalho C.R."/>
            <person name="Soares C.M."/>
            <person name="de Menezes C.B."/>
            <person name="Matiolli C."/>
            <person name="Caffrey D."/>
            <person name="Araujo D.A."/>
            <person name="de Oliveira D.M."/>
            <person name="Golenbock D."/>
            <person name="Grisard E.C."/>
            <person name="Fantinatti-Garboggini F."/>
            <person name="de Carvalho F.M."/>
            <person name="Barcellos F.G."/>
            <person name="Prosdocimi F."/>
            <person name="May G."/>
            <person name="Azevedo Junior G.M."/>
            <person name="Guimaraes G.M."/>
            <person name="Goldman G.H."/>
            <person name="Padilha I.Q."/>
            <person name="Batista Jda S."/>
            <person name="Ferro J.A."/>
            <person name="Ribeiro J.M."/>
            <person name="Fietto J.L."/>
            <person name="Dabbas K.M."/>
            <person name="Cerdeira L."/>
            <person name="Agnez-Lima L.F."/>
            <person name="Brocchi M."/>
            <person name="de Carvalho M.O."/>
            <person name="Teixeira Mde M."/>
            <person name="Diniz Maia Mde M."/>
            <person name="Goldman M.H."/>
            <person name="Cruz Schneider M.P."/>
            <person name="Felipe M.S."/>
            <person name="Hungria M."/>
            <person name="Nicolas M.F."/>
            <person name="Pereira M."/>
            <person name="Montes M.A."/>
            <person name="Cantao M.E."/>
            <person name="Vincentz M."/>
            <person name="Rafael M.S."/>
            <person name="Silverman N."/>
            <person name="Stoco P.H."/>
            <person name="Souza R.C."/>
            <person name="Vicentini R."/>
            <person name="Gazzinelli R.T."/>
            <person name="Neves Rde O."/>
            <person name="Silva R."/>
            <person name="Astolfi-Filho S."/>
            <person name="Maciel T.E."/>
            <person name="Urmenyi T.P."/>
            <person name="Tadei W.P."/>
            <person name="Camargo E.P."/>
            <person name="de Vasconcelos A.T."/>
        </authorList>
    </citation>
    <scope>NUCLEOTIDE SEQUENCE</scope>
</reference>
<keyword evidence="7" id="KW-1185">Reference proteome</keyword>
<dbReference type="STRING" id="43151.W5JQC1"/>
<dbReference type="Pfam" id="PF12796">
    <property type="entry name" value="Ank_2"/>
    <property type="match status" value="4"/>
</dbReference>
<sequence length="1780" mass="201639">MMMMEETFLKAVEAGQCDTVRSLLDQGHVELDHQDAARDGNSALHLAVTAKRNKLRLIELLLEAGADCNLRNHLNLTPAEHALERGCQHVADQMLHKELDGVADDRAVLRLIGRGSVELLKLFLEKRAFDIHTKMKLIRRSIDELSVKGVLIAEPMRVFLEHELITYSYECPSTERRGGDHAVPGAAAAADGKDGPPGMGDTEAARRVELVLSYTKYLSERYDGENLSDLDDEFVVRLRAICECLYFLDEHLRRARTAPKWLRVVPLTEITYLASVFLGILEKNVGFEIYKLVLNRSMLVSYLQAVSETLAGSLITAAAASKSRPDTSTERSLFQWTPQLLLDLIACIHEHKLSQYVARRRRANVDLQRISAQVEDDWTSLSEDDLALLQAEVSRGEFVALTGRGPDDIKWGVAEYVAYLRSVGSDGDGDGDGDGDLQQRQPLTVGQLWHRRHPKLRLSKRQVAYAASRRELLKIRARRLDELSRNKVKQLEKELTGRDFQAVMGGGGRGGTIRRRNRAVFRAIRRTYEQLRQMHTIKRIASYVENALVIDLDDRANEALCLMAIKRVLQVLAEAAAAPLGSTTTDQPRSSTFTRTLDNLLEHILEPLPAREAADVRESFSTRCSAAKYFSAGRALLTIAQAKLIQERLRAVYRFCLYVINIHLIEAFKTFLGTAYRLRSTEQLRSYARYIGEHNLHTLSHIKFEHVFYDERETARIVQELKRMYLGMANELTLLSFIEKNIHFRFYHMQYHQTRLRVTLANFAIVYRAMRANPDAGCVRRLLHSYLHQSYQKYDISRSISISDANLALKELLRPYGCVSENEETLQVVQHLEQLRRLMDPDCLFGIRLVVGQPQATTTAATATATAAIAATCDRYQVLTRKLLQKHIPPSPLDDEEFGQLHEKLKRTYYENVFQLHKRQTTMEDFYRSKGFTTTSSSSSSSSVDRQDEELLQELFDAKVNELVELVEKLVESTDAEQLPGAIAELPPFVQFALEFGLQELLEILASVSVIDREVVGQYALFHSPATALSGCLLRTFLAGGTGSVVLESLCFKSNATIFLNAIVFKRHSFRLYGEGEDHGHEMEPESSSTFSSSSSSFDHKFADRLRWLEEQRQLFDAVRRPDCELEEVRSYERAGAVIGGTRRFGSLLPNELCHYALIDCAIVGDFRAMIDLLLRYHRTSLARRGVGRAHLLEYLLRRTAKSHFMVGRLDHLSAEDRRMLVLYLCVFLGDVPLFRTLLARYEAYDQLHLFVHTEDHSFVDRLLATGLPPDGYDWGRTDGATGMTLLQKLINAGNLPAVRRLVGRMTRPQLDSLCRAKYSAINLAARLNLTAMVTLLAEAGVNVNVMSEDEKLPACWLIQYGNDRSIVRRVIDERTELTAFSSELCLLHRTIEYGNEDVLRYLLEERQLDPARIYSNCNNVLHVAAGFDRVRILRYLLTKPTLRKLINNGNLVKNTPLNVACKERHLRSARVLLAVGGASTEPTGEYGLNALAFALYTNNGRLVRCLLRHGATIGPALSSDFQPINMAIRHRNIRLLELLLRNGVDIDSAPLCFLNAVASGSREIVQLLIGRGSKHVNHRDEFCQTALHLCAERDEYEMARELIRYGAQINAKNRAGMTPLHLAVQRGSVRMVQLLLLDRKCSVDELNYQGETPLIRAVVSNNLALVKLLLNNGASIERLRNSDPPVLLYLVQENHEQILDYLLEHYPQQFDANEQDAYGNSLLYVATQHNHINIVKLLVDKYGARRNPANHKKLTPLMIARAKEYSEIFHFLEARLVEE</sequence>
<feature type="repeat" description="ANK" evidence="3">
    <location>
        <begin position="1583"/>
        <end position="1615"/>
    </location>
</feature>
<dbReference type="VEuPathDB" id="VectorBase:ADAC002742"/>
<dbReference type="PANTHER" id="PTHR24198:SF165">
    <property type="entry name" value="ANKYRIN REPEAT-CONTAINING PROTEIN-RELATED"/>
    <property type="match status" value="1"/>
</dbReference>